<keyword evidence="7 12" id="KW-0067">ATP-binding</keyword>
<keyword evidence="16" id="KW-1185">Reference proteome</keyword>
<protein>
    <recommendedName>
        <fullName evidence="10">Mitogen-activated protein kinase kinase kinase 19</fullName>
        <ecNumber evidence="2">2.7.11.1</ecNumber>
    </recommendedName>
    <alternativeName>
        <fullName evidence="11">SPS1/STE20-related protein kinase YSK4</fullName>
    </alternativeName>
</protein>
<dbReference type="AlphaFoldDB" id="A0A7K6KZ82"/>
<sequence>RRHHTSLPFFSKEENMGCGFDFSFLLQTSCPESNIATSFMDLDTFQIIKAQIQQRLTVTMLKTRNKRSEFHLPPLTCQPVRTIHLAPLEDDIVNESSNIRSILNIMNSIPQPIKLVTKFYQYQLDNLLKRHGEKSSELIMATISDKFTPVTDLYYFSMSNCPKYPNNKKEEIQSRLKRREADVAIHTENKDRVKFCCSVVCENIDLLTHARFCDESHPHLSSRNALVNCGMFPAQTTFTVSSNSDSSRADSKQNRAENCCSTGLEEGNATEMILDYKPHEEAESSSFVPYNHDLDSSCKNKVTEAYQALEDNSVVSVIPRAEVQDPSEKQSENHICLSESEIEQEAMSEATSEDQSKLVPVAHVTLSEQEPAREPHIAEQPATKKGGACTLPPHVTQSLNVLTHKENDKNKIKKNRNKYSSKSKIHNKVKVSEDLIASDEVTTKYNAKSQIFQSLERIKVKAETSMKRQKKNAQGDKGHVAQSAQKIKKQCCSCSCKNSAVLKKHITPLCLPHTPSASDFVDLKYTDMFKIINSDDQGPGIYEMFGTPVYSRMRDLDQQEGRFYKGVYSAPSGRCTCKSACSKGESSRVRNTQKKTHSKPKKTVPGTKQKQEGLITKDRRTKLSDSNTEQDKVTTSDLDFQTNTSRSTTLIHRDTNHQLTFLEELSQSTKQNEIFTNSTLSTIKEVSLEQPLDSQDKFIHQRAAACSQDLLQFSDKDCRECVAPSGSLVTAEQNICVPQCRGDMDGGKHLESDQSSFKSVNKCELPFSDRLECQPPTKILDHSWANTHQNSGLANELTQPSEIWTKNTKSPSFQTSQNIFSWSDTTDVTDELLCCLAKELLMLEEKDINSSGPKNTCSKMQNIESEEEENMMNGDGAIINSALEKSYNKAFLASNEESGLLNFEESSKFPGSSLANKVPVMWTRGEVLGKGAYGTVYCGLTSQGQLIAVKQVVLDTSDQLTTEKEYQKFHEEVDLLKTLKHVNIVTYLGTCLEDNILSIFMEFVPGGSISSILNRFGPLPEVVLCKYTKQILQGVAYLHDNCVVHRDIKGNNVMLMPNGVIKLIDFGCARRLAWASLSGTRSELLRSVHGTPYWMAPEVINESGYGRKSDIWSIGCTVFEMATGKPPLASMDRVAAMFYIGARRGLMPALPDRFSSAAVEFVHACLTRDQHEWPSALQLLDHPFVKGRQ</sequence>
<dbReference type="InterPro" id="IPR011009">
    <property type="entry name" value="Kinase-like_dom_sf"/>
</dbReference>
<evidence type="ECO:0000259" key="14">
    <source>
        <dbReference type="PROSITE" id="PS50011"/>
    </source>
</evidence>
<feature type="binding site" evidence="12">
    <location>
        <position position="950"/>
    </location>
    <ligand>
        <name>ATP</name>
        <dbReference type="ChEBI" id="CHEBI:30616"/>
    </ligand>
</feature>
<evidence type="ECO:0000256" key="10">
    <source>
        <dbReference type="ARBA" id="ARBA00069016"/>
    </source>
</evidence>
<evidence type="ECO:0000256" key="1">
    <source>
        <dbReference type="ARBA" id="ARBA00008874"/>
    </source>
</evidence>
<dbReference type="PROSITE" id="PS00107">
    <property type="entry name" value="PROTEIN_KINASE_ATP"/>
    <property type="match status" value="1"/>
</dbReference>
<evidence type="ECO:0000256" key="9">
    <source>
        <dbReference type="ARBA" id="ARBA00048679"/>
    </source>
</evidence>
<dbReference type="InterPro" id="IPR000719">
    <property type="entry name" value="Prot_kinase_dom"/>
</dbReference>
<dbReference type="GO" id="GO:0005524">
    <property type="term" value="F:ATP binding"/>
    <property type="evidence" value="ECO:0007669"/>
    <property type="project" value="UniProtKB-UniRule"/>
</dbReference>
<keyword evidence="4" id="KW-0808">Transferase</keyword>
<keyword evidence="3" id="KW-0723">Serine/threonine-protein kinase</keyword>
<dbReference type="PANTHER" id="PTHR11584">
    <property type="entry name" value="SERINE/THREONINE PROTEIN KINASE"/>
    <property type="match status" value="1"/>
</dbReference>
<dbReference type="OrthoDB" id="266718at2759"/>
<organism evidence="15 16">
    <name type="scientific">Falcunculus frontatus</name>
    <name type="common">Eastern shriketit</name>
    <dbReference type="NCBI Taxonomy" id="254539"/>
    <lineage>
        <taxon>Eukaryota</taxon>
        <taxon>Metazoa</taxon>
        <taxon>Chordata</taxon>
        <taxon>Craniata</taxon>
        <taxon>Vertebrata</taxon>
        <taxon>Euteleostomi</taxon>
        <taxon>Archelosauria</taxon>
        <taxon>Archosauria</taxon>
        <taxon>Dinosauria</taxon>
        <taxon>Saurischia</taxon>
        <taxon>Theropoda</taxon>
        <taxon>Coelurosauria</taxon>
        <taxon>Aves</taxon>
        <taxon>Neognathae</taxon>
        <taxon>Neoaves</taxon>
        <taxon>Telluraves</taxon>
        <taxon>Australaves</taxon>
        <taxon>Passeriformes</taxon>
        <taxon>Corvoidea</taxon>
        <taxon>Pachycephalidae</taxon>
        <taxon>Falcunculus</taxon>
    </lineage>
</organism>
<evidence type="ECO:0000256" key="12">
    <source>
        <dbReference type="PROSITE-ProRule" id="PRU10141"/>
    </source>
</evidence>
<dbReference type="PROSITE" id="PS00108">
    <property type="entry name" value="PROTEIN_KINASE_ST"/>
    <property type="match status" value="1"/>
</dbReference>
<gene>
    <name evidence="15" type="primary">Map3k19</name>
    <name evidence="15" type="ORF">FALFRO_R07908</name>
</gene>
<dbReference type="SMART" id="SM00220">
    <property type="entry name" value="S_TKc"/>
    <property type="match status" value="1"/>
</dbReference>
<dbReference type="InterPro" id="IPR017441">
    <property type="entry name" value="Protein_kinase_ATP_BS"/>
</dbReference>
<evidence type="ECO:0000256" key="2">
    <source>
        <dbReference type="ARBA" id="ARBA00012513"/>
    </source>
</evidence>
<dbReference type="EMBL" id="VZRV01001893">
    <property type="protein sequence ID" value="NWW17164.1"/>
    <property type="molecule type" value="Genomic_DNA"/>
</dbReference>
<dbReference type="CDD" id="cd06631">
    <property type="entry name" value="STKc_YSK4"/>
    <property type="match status" value="1"/>
</dbReference>
<dbReference type="EC" id="2.7.11.1" evidence="2"/>
<comment type="similarity">
    <text evidence="1">Belongs to the protein kinase superfamily. STE Ser/Thr protein kinase family. STE20 subfamily.</text>
</comment>
<dbReference type="Gene3D" id="1.10.510.10">
    <property type="entry name" value="Transferase(Phosphotransferase) domain 1"/>
    <property type="match status" value="1"/>
</dbReference>
<evidence type="ECO:0000256" key="5">
    <source>
        <dbReference type="ARBA" id="ARBA00022741"/>
    </source>
</evidence>
<feature type="compositionally biased region" description="Basic and acidic residues" evidence="13">
    <location>
        <begin position="609"/>
        <end position="634"/>
    </location>
</feature>
<comment type="catalytic activity">
    <reaction evidence="8">
        <text>L-threonyl-[protein] + ATP = O-phospho-L-threonyl-[protein] + ADP + H(+)</text>
        <dbReference type="Rhea" id="RHEA:46608"/>
        <dbReference type="Rhea" id="RHEA-COMP:11060"/>
        <dbReference type="Rhea" id="RHEA-COMP:11605"/>
        <dbReference type="ChEBI" id="CHEBI:15378"/>
        <dbReference type="ChEBI" id="CHEBI:30013"/>
        <dbReference type="ChEBI" id="CHEBI:30616"/>
        <dbReference type="ChEBI" id="CHEBI:61977"/>
        <dbReference type="ChEBI" id="CHEBI:456216"/>
        <dbReference type="EC" id="2.7.11.1"/>
    </reaction>
</comment>
<feature type="compositionally biased region" description="Basic residues" evidence="13">
    <location>
        <begin position="591"/>
        <end position="602"/>
    </location>
</feature>
<evidence type="ECO:0000313" key="15">
    <source>
        <dbReference type="EMBL" id="NWW17164.1"/>
    </source>
</evidence>
<dbReference type="GO" id="GO:0035556">
    <property type="term" value="P:intracellular signal transduction"/>
    <property type="evidence" value="ECO:0007669"/>
    <property type="project" value="UniProtKB-ARBA"/>
</dbReference>
<feature type="region of interest" description="Disordered" evidence="13">
    <location>
        <begin position="588"/>
        <end position="637"/>
    </location>
</feature>
<dbReference type="PANTHER" id="PTHR11584:SF369">
    <property type="entry name" value="MITOGEN-ACTIVATED PROTEIN KINASE KINASE KINASE 19-RELATED"/>
    <property type="match status" value="1"/>
</dbReference>
<comment type="catalytic activity">
    <reaction evidence="9">
        <text>L-seryl-[protein] + ATP = O-phospho-L-seryl-[protein] + ADP + H(+)</text>
        <dbReference type="Rhea" id="RHEA:17989"/>
        <dbReference type="Rhea" id="RHEA-COMP:9863"/>
        <dbReference type="Rhea" id="RHEA-COMP:11604"/>
        <dbReference type="ChEBI" id="CHEBI:15378"/>
        <dbReference type="ChEBI" id="CHEBI:29999"/>
        <dbReference type="ChEBI" id="CHEBI:30616"/>
        <dbReference type="ChEBI" id="CHEBI:83421"/>
        <dbReference type="ChEBI" id="CHEBI:456216"/>
        <dbReference type="EC" id="2.7.11.1"/>
    </reaction>
</comment>
<evidence type="ECO:0000256" key="3">
    <source>
        <dbReference type="ARBA" id="ARBA00022527"/>
    </source>
</evidence>
<evidence type="ECO:0000256" key="13">
    <source>
        <dbReference type="SAM" id="MobiDB-lite"/>
    </source>
</evidence>
<dbReference type="GO" id="GO:0004674">
    <property type="term" value="F:protein serine/threonine kinase activity"/>
    <property type="evidence" value="ECO:0007669"/>
    <property type="project" value="UniProtKB-KW"/>
</dbReference>
<dbReference type="FunFam" id="1.10.510.10:FF:000331">
    <property type="entry name" value="Mitogen-activated protein kinase kinase kinase 19"/>
    <property type="match status" value="1"/>
</dbReference>
<comment type="caution">
    <text evidence="15">The sequence shown here is derived from an EMBL/GenBank/DDBJ whole genome shotgun (WGS) entry which is preliminary data.</text>
</comment>
<dbReference type="InterPro" id="IPR008271">
    <property type="entry name" value="Ser/Thr_kinase_AS"/>
</dbReference>
<dbReference type="Proteomes" id="UP000534626">
    <property type="component" value="Unassembled WGS sequence"/>
</dbReference>
<evidence type="ECO:0000256" key="11">
    <source>
        <dbReference type="ARBA" id="ARBA00080573"/>
    </source>
</evidence>
<evidence type="ECO:0000256" key="4">
    <source>
        <dbReference type="ARBA" id="ARBA00022679"/>
    </source>
</evidence>
<evidence type="ECO:0000256" key="8">
    <source>
        <dbReference type="ARBA" id="ARBA00047899"/>
    </source>
</evidence>
<keyword evidence="6 15" id="KW-0418">Kinase</keyword>
<keyword evidence="5 12" id="KW-0547">Nucleotide-binding</keyword>
<proteinExistence type="inferred from homology"/>
<feature type="non-terminal residue" evidence="15">
    <location>
        <position position="1189"/>
    </location>
</feature>
<evidence type="ECO:0000313" key="16">
    <source>
        <dbReference type="Proteomes" id="UP000534626"/>
    </source>
</evidence>
<evidence type="ECO:0000256" key="6">
    <source>
        <dbReference type="ARBA" id="ARBA00022777"/>
    </source>
</evidence>
<feature type="domain" description="Protein kinase" evidence="14">
    <location>
        <begin position="922"/>
        <end position="1185"/>
    </location>
</feature>
<name>A0A7K6KZ82_9CORV</name>
<accession>A0A7K6KZ82</accession>
<dbReference type="PROSITE" id="PS50011">
    <property type="entry name" value="PROTEIN_KINASE_DOM"/>
    <property type="match status" value="1"/>
</dbReference>
<reference evidence="15 16" key="1">
    <citation type="submission" date="2019-09" db="EMBL/GenBank/DDBJ databases">
        <title>Bird 10,000 Genomes (B10K) Project - Family phase.</title>
        <authorList>
            <person name="Zhang G."/>
        </authorList>
    </citation>
    <scope>NUCLEOTIDE SEQUENCE [LARGE SCALE GENOMIC DNA]</scope>
    <source>
        <strain evidence="15">B10K-DU-029-77</strain>
    </source>
</reference>
<evidence type="ECO:0000256" key="7">
    <source>
        <dbReference type="ARBA" id="ARBA00022840"/>
    </source>
</evidence>
<feature type="non-terminal residue" evidence="15">
    <location>
        <position position="1"/>
    </location>
</feature>
<dbReference type="Pfam" id="PF00069">
    <property type="entry name" value="Pkinase"/>
    <property type="match status" value="1"/>
</dbReference>
<dbReference type="SUPFAM" id="SSF56112">
    <property type="entry name" value="Protein kinase-like (PK-like)"/>
    <property type="match status" value="1"/>
</dbReference>